<dbReference type="EMBL" id="VKDB01000031">
    <property type="protein sequence ID" value="TSA80301.1"/>
    <property type="molecule type" value="Genomic_DNA"/>
</dbReference>
<sequence>MNHLRAFFLVTFLVALLPLAAAGVVRQPIKPVRPAPFKTCTLGELRLMSDASGKVRFAQYGQQYPDNTLRVRQSYDRFGRLTGVSVAWSGFAGQMVDARASYDMRGQLIKETGFRARGFTTPLKSYVKPLPKGAKC</sequence>
<dbReference type="Proteomes" id="UP000316092">
    <property type="component" value="Unassembled WGS sequence"/>
</dbReference>
<keyword evidence="2" id="KW-1185">Reference proteome</keyword>
<gene>
    <name evidence="1" type="ORF">FNU79_16760</name>
</gene>
<name>A0A553UJU3_9DEIO</name>
<proteinExistence type="predicted"/>
<evidence type="ECO:0000313" key="1">
    <source>
        <dbReference type="EMBL" id="TSA80301.1"/>
    </source>
</evidence>
<protein>
    <submittedName>
        <fullName evidence="1">Uncharacterized protein</fullName>
    </submittedName>
</protein>
<organism evidence="1 2">
    <name type="scientific">Deinococcus detaillensis</name>
    <dbReference type="NCBI Taxonomy" id="2592048"/>
    <lineage>
        <taxon>Bacteria</taxon>
        <taxon>Thermotogati</taxon>
        <taxon>Deinococcota</taxon>
        <taxon>Deinococci</taxon>
        <taxon>Deinococcales</taxon>
        <taxon>Deinococcaceae</taxon>
        <taxon>Deinococcus</taxon>
    </lineage>
</organism>
<dbReference type="RefSeq" id="WP_143721945.1">
    <property type="nucleotide sequence ID" value="NZ_VKDB01000031.1"/>
</dbReference>
<accession>A0A553UJU3</accession>
<dbReference type="AlphaFoldDB" id="A0A553UJU3"/>
<evidence type="ECO:0000313" key="2">
    <source>
        <dbReference type="Proteomes" id="UP000316092"/>
    </source>
</evidence>
<comment type="caution">
    <text evidence="1">The sequence shown here is derived from an EMBL/GenBank/DDBJ whole genome shotgun (WGS) entry which is preliminary data.</text>
</comment>
<reference evidence="1 2" key="1">
    <citation type="submission" date="2019-07" db="EMBL/GenBank/DDBJ databases">
        <title>Deinococcus detaillus sp. nov., isolated from humus soil in Antarctica.</title>
        <authorList>
            <person name="Zhang K."/>
        </authorList>
    </citation>
    <scope>NUCLEOTIDE SEQUENCE [LARGE SCALE GENOMIC DNA]</scope>
    <source>
        <strain evidence="1 2">H1</strain>
    </source>
</reference>
<dbReference type="OrthoDB" id="71678at2"/>